<dbReference type="EMBL" id="JBBJBU010000014">
    <property type="protein sequence ID" value="KAK7202999.1"/>
    <property type="molecule type" value="Genomic_DNA"/>
</dbReference>
<keyword evidence="5" id="KW-0677">Repeat</keyword>
<dbReference type="PROSITE" id="PS51873">
    <property type="entry name" value="TRIAD"/>
    <property type="match status" value="1"/>
</dbReference>
<evidence type="ECO:0000256" key="10">
    <source>
        <dbReference type="SAM" id="MobiDB-lite"/>
    </source>
</evidence>
<dbReference type="PANTHER" id="PTHR11685">
    <property type="entry name" value="RBR FAMILY RING FINGER AND IBR DOMAIN-CONTAINING"/>
    <property type="match status" value="1"/>
</dbReference>
<keyword evidence="3" id="KW-0808">Transferase</keyword>
<comment type="catalytic activity">
    <reaction evidence="1">
        <text>[E2 ubiquitin-conjugating enzyme]-S-ubiquitinyl-L-cysteine + [acceptor protein]-L-lysine = [E2 ubiquitin-conjugating enzyme]-L-cysteine + [acceptor protein]-N(6)-ubiquitinyl-L-lysine.</text>
        <dbReference type="EC" id="2.3.2.31"/>
    </reaction>
</comment>
<feature type="domain" description="RING-type" evidence="11">
    <location>
        <begin position="136"/>
        <end position="181"/>
    </location>
</feature>
<dbReference type="Pfam" id="PF01485">
    <property type="entry name" value="IBR"/>
    <property type="match status" value="1"/>
</dbReference>
<feature type="compositionally biased region" description="Acidic residues" evidence="10">
    <location>
        <begin position="1"/>
        <end position="12"/>
    </location>
</feature>
<keyword evidence="7" id="KW-0833">Ubl conjugation pathway</keyword>
<name>A0ABR1EZH2_9ASCO</name>
<evidence type="ECO:0000256" key="7">
    <source>
        <dbReference type="ARBA" id="ARBA00022786"/>
    </source>
</evidence>
<dbReference type="Pfam" id="PF22191">
    <property type="entry name" value="IBR_1"/>
    <property type="match status" value="1"/>
</dbReference>
<organism evidence="13 14">
    <name type="scientific">Myxozyma melibiosi</name>
    <dbReference type="NCBI Taxonomy" id="54550"/>
    <lineage>
        <taxon>Eukaryota</taxon>
        <taxon>Fungi</taxon>
        <taxon>Dikarya</taxon>
        <taxon>Ascomycota</taxon>
        <taxon>Saccharomycotina</taxon>
        <taxon>Lipomycetes</taxon>
        <taxon>Lipomycetales</taxon>
        <taxon>Lipomycetaceae</taxon>
        <taxon>Myxozyma</taxon>
    </lineage>
</organism>
<dbReference type="Gene3D" id="3.30.40.10">
    <property type="entry name" value="Zinc/RING finger domain, C3HC4 (zinc finger)"/>
    <property type="match status" value="1"/>
</dbReference>
<dbReference type="Proteomes" id="UP001498771">
    <property type="component" value="Unassembled WGS sequence"/>
</dbReference>
<dbReference type="CDD" id="cd20356">
    <property type="entry name" value="Rcat_RBR_HHARI-like"/>
    <property type="match status" value="1"/>
</dbReference>
<evidence type="ECO:0000256" key="8">
    <source>
        <dbReference type="ARBA" id="ARBA00022833"/>
    </source>
</evidence>
<dbReference type="Pfam" id="PF21235">
    <property type="entry name" value="UBA_ARI1"/>
    <property type="match status" value="1"/>
</dbReference>
<evidence type="ECO:0000259" key="11">
    <source>
        <dbReference type="PROSITE" id="PS50089"/>
    </source>
</evidence>
<dbReference type="SMART" id="SM00184">
    <property type="entry name" value="RING"/>
    <property type="match status" value="3"/>
</dbReference>
<feature type="compositionally biased region" description="Acidic residues" evidence="10">
    <location>
        <begin position="29"/>
        <end position="38"/>
    </location>
</feature>
<evidence type="ECO:0000256" key="6">
    <source>
        <dbReference type="ARBA" id="ARBA00022771"/>
    </source>
</evidence>
<feature type="compositionally biased region" description="Low complexity" evidence="10">
    <location>
        <begin position="13"/>
        <end position="28"/>
    </location>
</feature>
<dbReference type="InterPro" id="IPR031127">
    <property type="entry name" value="E3_UB_ligase_RBR"/>
</dbReference>
<dbReference type="Gene3D" id="1.20.120.1750">
    <property type="match status" value="1"/>
</dbReference>
<comment type="caution">
    <text evidence="13">The sequence shown here is derived from an EMBL/GenBank/DDBJ whole genome shotgun (WGS) entry which is preliminary data.</text>
</comment>
<proteinExistence type="predicted"/>
<dbReference type="GeneID" id="90040205"/>
<gene>
    <name evidence="13" type="ORF">BZA70DRAFT_300224</name>
</gene>
<keyword evidence="4" id="KW-0479">Metal-binding</keyword>
<evidence type="ECO:0000256" key="4">
    <source>
        <dbReference type="ARBA" id="ARBA00022723"/>
    </source>
</evidence>
<dbReference type="InterPro" id="IPR045840">
    <property type="entry name" value="Ariadne"/>
</dbReference>
<reference evidence="13 14" key="1">
    <citation type="submission" date="2024-03" db="EMBL/GenBank/DDBJ databases">
        <title>Genome-scale model development and genomic sequencing of the oleaginous clade Lipomyces.</title>
        <authorList>
            <consortium name="Lawrence Berkeley National Laboratory"/>
            <person name="Czajka J.J."/>
            <person name="Han Y."/>
            <person name="Kim J."/>
            <person name="Mondo S.J."/>
            <person name="Hofstad B.A."/>
            <person name="Robles A."/>
            <person name="Haridas S."/>
            <person name="Riley R."/>
            <person name="LaButti K."/>
            <person name="Pangilinan J."/>
            <person name="Andreopoulos W."/>
            <person name="Lipzen A."/>
            <person name="Yan J."/>
            <person name="Wang M."/>
            <person name="Ng V."/>
            <person name="Grigoriev I.V."/>
            <person name="Spatafora J.W."/>
            <person name="Magnuson J.K."/>
            <person name="Baker S.E."/>
            <person name="Pomraning K.R."/>
        </authorList>
    </citation>
    <scope>NUCLEOTIDE SEQUENCE [LARGE SCALE GENOMIC DNA]</scope>
    <source>
        <strain evidence="13 14">Phaff 52-87</strain>
    </source>
</reference>
<evidence type="ECO:0000256" key="5">
    <source>
        <dbReference type="ARBA" id="ARBA00022737"/>
    </source>
</evidence>
<dbReference type="PROSITE" id="PS50089">
    <property type="entry name" value="ZF_RING_2"/>
    <property type="match status" value="1"/>
</dbReference>
<dbReference type="EC" id="2.3.2.31" evidence="2"/>
<protein>
    <recommendedName>
        <fullName evidence="2">RBR-type E3 ubiquitin transferase</fullName>
        <ecNumber evidence="2">2.3.2.31</ecNumber>
    </recommendedName>
</protein>
<dbReference type="InterPro" id="IPR017907">
    <property type="entry name" value="Znf_RING_CS"/>
</dbReference>
<evidence type="ECO:0000256" key="9">
    <source>
        <dbReference type="PROSITE-ProRule" id="PRU00175"/>
    </source>
</evidence>
<accession>A0ABR1EZH2</accession>
<dbReference type="SUPFAM" id="SSF57850">
    <property type="entry name" value="RING/U-box"/>
    <property type="match status" value="3"/>
</dbReference>
<feature type="domain" description="RING-type" evidence="12">
    <location>
        <begin position="132"/>
        <end position="346"/>
    </location>
</feature>
<keyword evidence="14" id="KW-1185">Reference proteome</keyword>
<dbReference type="Pfam" id="PF00097">
    <property type="entry name" value="zf-C3HC4"/>
    <property type="match status" value="1"/>
</dbReference>
<keyword evidence="6 9" id="KW-0863">Zinc-finger</keyword>
<evidence type="ECO:0000313" key="13">
    <source>
        <dbReference type="EMBL" id="KAK7202999.1"/>
    </source>
</evidence>
<feature type="region of interest" description="Disordered" evidence="10">
    <location>
        <begin position="1"/>
        <end position="43"/>
    </location>
</feature>
<dbReference type="InterPro" id="IPR001841">
    <property type="entry name" value="Znf_RING"/>
</dbReference>
<sequence>MSDMSDDYDDDYGQGSDDGFGYESYEGSDYGDDGNDGFDDVKPESLKRKPYEIAYEVLSVSDIQKQQDELIEQVSSILGLSNENAMTLLLYFKWNNDRLLEHYTEDPEGVLKKAGVSISDDDKFVYEIKPVEGFFCDICCEDREGLMTFALECDHRFCAECYRQYATQKIVDEGESRNITCAGDCTVVMNDSAIKTLVEPQVYGRYQTLLHRTFVLDNEHLIWCPAPNCEYAVKCDDVSAKDLTSVVPTVTCKCGHRFCFGCGLPDHQPSICALVKKWIKKCEDDSETANWISAHTKECPKCRATIEKNGGCNHMTCRKCKYEFCWICIGNWAEHGTSWYNCSRYDEKSGVDARDSQAKSRASLERYLHYYNRYANHEQSAKLDQDLYVRTEKKMTQLQSTSGMSWIEVQYLAQASAALQECRQTLKWTYAFAFYLERNNDTHIFEDNQQDLELAVEHLSLLFGKPIHELAELKVQVMDRTAYCNKRRENLLSDTAKGLAEGRWKYQVQVK</sequence>
<evidence type="ECO:0000259" key="12">
    <source>
        <dbReference type="PROSITE" id="PS51873"/>
    </source>
</evidence>
<keyword evidence="8" id="KW-0862">Zinc</keyword>
<evidence type="ECO:0000313" key="14">
    <source>
        <dbReference type="Proteomes" id="UP001498771"/>
    </source>
</evidence>
<dbReference type="InterPro" id="IPR044066">
    <property type="entry name" value="TRIAD_supradom"/>
</dbReference>
<dbReference type="SMART" id="SM00647">
    <property type="entry name" value="IBR"/>
    <property type="match status" value="2"/>
</dbReference>
<dbReference type="InterPro" id="IPR002867">
    <property type="entry name" value="IBR_dom"/>
</dbReference>
<evidence type="ECO:0000256" key="1">
    <source>
        <dbReference type="ARBA" id="ARBA00001798"/>
    </source>
</evidence>
<dbReference type="Pfam" id="PF19422">
    <property type="entry name" value="Ariadne"/>
    <property type="match status" value="1"/>
</dbReference>
<evidence type="ECO:0000256" key="2">
    <source>
        <dbReference type="ARBA" id="ARBA00012251"/>
    </source>
</evidence>
<dbReference type="InterPro" id="IPR018957">
    <property type="entry name" value="Znf_C3HC4_RING-type"/>
</dbReference>
<evidence type="ECO:0000256" key="3">
    <source>
        <dbReference type="ARBA" id="ARBA00022679"/>
    </source>
</evidence>
<dbReference type="PROSITE" id="PS00518">
    <property type="entry name" value="ZF_RING_1"/>
    <property type="match status" value="1"/>
</dbReference>
<dbReference type="InterPro" id="IPR048962">
    <property type="entry name" value="ARIH1-like_UBL"/>
</dbReference>
<dbReference type="RefSeq" id="XP_064766032.1">
    <property type="nucleotide sequence ID" value="XM_064914693.1"/>
</dbReference>
<dbReference type="InterPro" id="IPR013083">
    <property type="entry name" value="Znf_RING/FYVE/PHD"/>
</dbReference>
<dbReference type="CDD" id="cd20343">
    <property type="entry name" value="BRcat_RBR_HHARI-like"/>
    <property type="match status" value="1"/>
</dbReference>